<evidence type="ECO:0000256" key="1">
    <source>
        <dbReference type="ARBA" id="ARBA00022801"/>
    </source>
</evidence>
<sequence>METRQGAGYVVKAAWVVLTMAGSVLAQQGVTLRAPTRIPKPTLVYIDTDIGDDVDDAYAVAAALSDTRLKVVGMAGAFGDTALRARMLNGLVKLAGRTDIPIASGTKTANPTEFSQRAWAEKQAAPAPLMAVEAMRRAILTHPGLVILELAPERNLADLLREDPATFHKIGRIALMGGAVRQGYSPGSKPVAEYNIAQDVASAQAVFAAGVPLEVYPLDSTLATPDAAEKQRLAQAKSPFAATLVELTRMHDAASKYGTTLYDVVPVLAVEEGAVCPLTPMRLVVDAKGFTREAAGAANARVCLKLDEGSFWGRLNGDLGAR</sequence>
<protein>
    <submittedName>
        <fullName evidence="4">Inosine-uridine nucleoside N-ribohydrolase</fullName>
    </submittedName>
</protein>
<dbReference type="Proteomes" id="UP000236728">
    <property type="component" value="Unassembled WGS sequence"/>
</dbReference>
<dbReference type="Pfam" id="PF01156">
    <property type="entry name" value="IU_nuc_hydro"/>
    <property type="match status" value="1"/>
</dbReference>
<dbReference type="Gene3D" id="3.90.245.10">
    <property type="entry name" value="Ribonucleoside hydrolase-like"/>
    <property type="match status" value="1"/>
</dbReference>
<keyword evidence="1 4" id="KW-0378">Hydrolase</keyword>
<accession>A0A1H5YLP8</accession>
<organism evidence="4 5">
    <name type="scientific">Bryocella elongata</name>
    <dbReference type="NCBI Taxonomy" id="863522"/>
    <lineage>
        <taxon>Bacteria</taxon>
        <taxon>Pseudomonadati</taxon>
        <taxon>Acidobacteriota</taxon>
        <taxon>Terriglobia</taxon>
        <taxon>Terriglobales</taxon>
        <taxon>Acidobacteriaceae</taxon>
        <taxon>Bryocella</taxon>
    </lineage>
</organism>
<dbReference type="EMBL" id="FNVA01000003">
    <property type="protein sequence ID" value="SEG24924.1"/>
    <property type="molecule type" value="Genomic_DNA"/>
</dbReference>
<dbReference type="PANTHER" id="PTHR12304">
    <property type="entry name" value="INOSINE-URIDINE PREFERRING NUCLEOSIDE HYDROLASE"/>
    <property type="match status" value="1"/>
</dbReference>
<dbReference type="SUPFAM" id="SSF53590">
    <property type="entry name" value="Nucleoside hydrolase"/>
    <property type="match status" value="1"/>
</dbReference>
<dbReference type="InterPro" id="IPR023186">
    <property type="entry name" value="IUNH"/>
</dbReference>
<dbReference type="GO" id="GO:0008477">
    <property type="term" value="F:purine nucleosidase activity"/>
    <property type="evidence" value="ECO:0007669"/>
    <property type="project" value="TreeGrafter"/>
</dbReference>
<evidence type="ECO:0000313" key="4">
    <source>
        <dbReference type="EMBL" id="SEG24924.1"/>
    </source>
</evidence>
<dbReference type="RefSeq" id="WP_103933234.1">
    <property type="nucleotide sequence ID" value="NZ_FNVA01000003.1"/>
</dbReference>
<gene>
    <name evidence="4" type="ORF">SAMN05421819_2378</name>
</gene>
<proteinExistence type="predicted"/>
<evidence type="ECO:0000259" key="3">
    <source>
        <dbReference type="Pfam" id="PF01156"/>
    </source>
</evidence>
<dbReference type="GO" id="GO:0005829">
    <property type="term" value="C:cytosol"/>
    <property type="evidence" value="ECO:0007669"/>
    <property type="project" value="TreeGrafter"/>
</dbReference>
<dbReference type="OrthoDB" id="9797882at2"/>
<dbReference type="GO" id="GO:0006152">
    <property type="term" value="P:purine nucleoside catabolic process"/>
    <property type="evidence" value="ECO:0007669"/>
    <property type="project" value="TreeGrafter"/>
</dbReference>
<dbReference type="AlphaFoldDB" id="A0A1H5YLP8"/>
<name>A0A1H5YLP8_9BACT</name>
<dbReference type="InterPro" id="IPR036452">
    <property type="entry name" value="Ribo_hydro-like"/>
</dbReference>
<keyword evidence="5" id="KW-1185">Reference proteome</keyword>
<keyword evidence="2" id="KW-0326">Glycosidase</keyword>
<reference evidence="4 5" key="1">
    <citation type="submission" date="2016-10" db="EMBL/GenBank/DDBJ databases">
        <authorList>
            <person name="de Groot N.N."/>
        </authorList>
    </citation>
    <scope>NUCLEOTIDE SEQUENCE [LARGE SCALE GENOMIC DNA]</scope>
    <source>
        <strain evidence="4 5">DSM 22489</strain>
    </source>
</reference>
<dbReference type="PANTHER" id="PTHR12304:SF4">
    <property type="entry name" value="URIDINE NUCLEOSIDASE"/>
    <property type="match status" value="1"/>
</dbReference>
<dbReference type="InterPro" id="IPR001910">
    <property type="entry name" value="Inosine/uridine_hydrolase_dom"/>
</dbReference>
<evidence type="ECO:0000313" key="5">
    <source>
        <dbReference type="Proteomes" id="UP000236728"/>
    </source>
</evidence>
<evidence type="ECO:0000256" key="2">
    <source>
        <dbReference type="ARBA" id="ARBA00023295"/>
    </source>
</evidence>
<feature type="domain" description="Inosine/uridine-preferring nucleoside hydrolase" evidence="3">
    <location>
        <begin position="44"/>
        <end position="312"/>
    </location>
</feature>